<feature type="transmembrane region" description="Helical" evidence="18">
    <location>
        <begin position="61"/>
        <end position="81"/>
    </location>
</feature>
<feature type="domain" description="NADH:quinone oxidoreductase/Mrp antiporter transmembrane" evidence="19">
    <location>
        <begin position="24"/>
        <end position="281"/>
    </location>
</feature>
<evidence type="ECO:0000256" key="9">
    <source>
        <dbReference type="ARBA" id="ARBA00022792"/>
    </source>
</evidence>
<keyword evidence="10 18" id="KW-1278">Translocase</keyword>
<dbReference type="InterPro" id="IPR001750">
    <property type="entry name" value="ND/Mrp_TM"/>
</dbReference>
<evidence type="ECO:0000256" key="15">
    <source>
        <dbReference type="ARBA" id="ARBA00023128"/>
    </source>
</evidence>
<keyword evidence="6" id="KW-0813">Transport</keyword>
<reference evidence="20" key="1">
    <citation type="submission" date="2020-04" db="EMBL/GenBank/DDBJ databases">
        <title>Mitochondrial genome of Anax parthenope.</title>
        <authorList>
            <person name="Du Y."/>
            <person name="Song X."/>
        </authorList>
    </citation>
    <scope>NUCLEOTIDE SEQUENCE</scope>
</reference>
<keyword evidence="9 18" id="KW-0999">Mitochondrion inner membrane</keyword>
<feature type="transmembrane region" description="Helical" evidence="18">
    <location>
        <begin position="311"/>
        <end position="331"/>
    </location>
</feature>
<comment type="similarity">
    <text evidence="3 18">Belongs to the complex I subunit 2 family.</text>
</comment>
<keyword evidence="13 18" id="KW-0520">NAD</keyword>
<evidence type="ECO:0000256" key="16">
    <source>
        <dbReference type="ARBA" id="ARBA00023136"/>
    </source>
</evidence>
<dbReference type="Pfam" id="PF00361">
    <property type="entry name" value="Proton_antipo_M"/>
    <property type="match status" value="1"/>
</dbReference>
<feature type="transmembrane region" description="Helical" evidence="18">
    <location>
        <begin position="234"/>
        <end position="253"/>
    </location>
</feature>
<name>A0A7M1I7J7_ANAPR</name>
<dbReference type="EC" id="7.1.1.2" evidence="4 18"/>
<dbReference type="PANTHER" id="PTHR46552">
    <property type="entry name" value="NADH-UBIQUINONE OXIDOREDUCTASE CHAIN 2"/>
    <property type="match status" value="1"/>
</dbReference>
<comment type="subcellular location">
    <subcellularLocation>
        <location evidence="2 18">Mitochondrion inner membrane</location>
        <topology evidence="2 18">Multi-pass membrane protein</topology>
    </subcellularLocation>
</comment>
<dbReference type="GO" id="GO:0008137">
    <property type="term" value="F:NADH dehydrogenase (ubiquinone) activity"/>
    <property type="evidence" value="ECO:0007669"/>
    <property type="project" value="UniProtKB-EC"/>
</dbReference>
<dbReference type="PRINTS" id="PR01436">
    <property type="entry name" value="NADHDHGNASE2"/>
</dbReference>
<evidence type="ECO:0000256" key="3">
    <source>
        <dbReference type="ARBA" id="ARBA00007012"/>
    </source>
</evidence>
<dbReference type="InterPro" id="IPR003917">
    <property type="entry name" value="NADH_UbQ_OxRdtase_chain2"/>
</dbReference>
<geneLocation type="mitochondrion" evidence="20"/>
<feature type="transmembrane region" description="Helical" evidence="18">
    <location>
        <begin position="265"/>
        <end position="286"/>
    </location>
</feature>
<evidence type="ECO:0000259" key="19">
    <source>
        <dbReference type="Pfam" id="PF00361"/>
    </source>
</evidence>
<evidence type="ECO:0000256" key="11">
    <source>
        <dbReference type="ARBA" id="ARBA00022982"/>
    </source>
</evidence>
<dbReference type="GO" id="GO:0005743">
    <property type="term" value="C:mitochondrial inner membrane"/>
    <property type="evidence" value="ECO:0007669"/>
    <property type="project" value="UniProtKB-SubCell"/>
</dbReference>
<evidence type="ECO:0000256" key="8">
    <source>
        <dbReference type="ARBA" id="ARBA00022692"/>
    </source>
</evidence>
<feature type="transmembrane region" description="Helical" evidence="18">
    <location>
        <begin position="146"/>
        <end position="164"/>
    </location>
</feature>
<evidence type="ECO:0000256" key="6">
    <source>
        <dbReference type="ARBA" id="ARBA00022448"/>
    </source>
</evidence>
<evidence type="ECO:0000256" key="4">
    <source>
        <dbReference type="ARBA" id="ARBA00012944"/>
    </source>
</evidence>
<evidence type="ECO:0000256" key="2">
    <source>
        <dbReference type="ARBA" id="ARBA00004448"/>
    </source>
</evidence>
<dbReference type="AlphaFoldDB" id="A0A7M1I7J7"/>
<organism evidence="20">
    <name type="scientific">Anax parthenope</name>
    <name type="common">Lesser emperor dragonfly</name>
    <name type="synonym">Aeschna parthenope</name>
    <dbReference type="NCBI Taxonomy" id="126066"/>
    <lineage>
        <taxon>Eukaryota</taxon>
        <taxon>Metazoa</taxon>
        <taxon>Ecdysozoa</taxon>
        <taxon>Arthropoda</taxon>
        <taxon>Hexapoda</taxon>
        <taxon>Insecta</taxon>
        <taxon>Pterygota</taxon>
        <taxon>Palaeoptera</taxon>
        <taxon>Odonata</taxon>
        <taxon>Epiprocta</taxon>
        <taxon>Anisoptera</taxon>
        <taxon>Aeshnidae</taxon>
        <taxon>Anax</taxon>
    </lineage>
</organism>
<comment type="function">
    <text evidence="1">Core subunit of the mitochondrial membrane respiratory chain NADH dehydrogenase (Complex I) that is believed to belong to the minimal assembly required for catalysis. Complex I functions in the transfer of electrons from NADH to the respiratory chain. The immediate electron acceptor for the enzyme is believed to be ubiquinone.</text>
</comment>
<dbReference type="InterPro" id="IPR050175">
    <property type="entry name" value="Complex_I_Subunit_2"/>
</dbReference>
<proteinExistence type="inferred from homology"/>
<feature type="transmembrane region" description="Helical" evidence="18">
    <location>
        <begin position="195"/>
        <end position="213"/>
    </location>
</feature>
<protein>
    <recommendedName>
        <fullName evidence="5 18">NADH-ubiquinone oxidoreductase chain 2</fullName>
        <ecNumber evidence="4 18">7.1.1.2</ecNumber>
    </recommendedName>
</protein>
<keyword evidence="14 18" id="KW-0830">Ubiquinone</keyword>
<accession>A0A7M1I7J7</accession>
<keyword evidence="12 18" id="KW-1133">Transmembrane helix</keyword>
<comment type="function">
    <text evidence="18">Core subunit of the mitochondrial membrane respiratory chain NADH dehydrogenase (Complex I) which catalyzes electron transfer from NADH through the respiratory chain, using ubiquinone as an electron acceptor. Essential for the catalytic activity and assembly of complex I.</text>
</comment>
<evidence type="ECO:0000256" key="7">
    <source>
        <dbReference type="ARBA" id="ARBA00022660"/>
    </source>
</evidence>
<keyword evidence="8 18" id="KW-0812">Transmembrane</keyword>
<evidence type="ECO:0000256" key="17">
    <source>
        <dbReference type="ARBA" id="ARBA00049551"/>
    </source>
</evidence>
<dbReference type="GO" id="GO:0006120">
    <property type="term" value="P:mitochondrial electron transport, NADH to ubiquinone"/>
    <property type="evidence" value="ECO:0007669"/>
    <property type="project" value="InterPro"/>
</dbReference>
<dbReference type="EMBL" id="MT371045">
    <property type="protein sequence ID" value="QOQ35051.1"/>
    <property type="molecule type" value="Genomic_DNA"/>
</dbReference>
<dbReference type="PANTHER" id="PTHR46552:SF1">
    <property type="entry name" value="NADH-UBIQUINONE OXIDOREDUCTASE CHAIN 2"/>
    <property type="match status" value="1"/>
</dbReference>
<evidence type="ECO:0000256" key="1">
    <source>
        <dbReference type="ARBA" id="ARBA00003257"/>
    </source>
</evidence>
<keyword evidence="11 18" id="KW-0249">Electron transport</keyword>
<evidence type="ECO:0000256" key="12">
    <source>
        <dbReference type="ARBA" id="ARBA00022989"/>
    </source>
</evidence>
<evidence type="ECO:0000256" key="5">
    <source>
        <dbReference type="ARBA" id="ARBA00021008"/>
    </source>
</evidence>
<feature type="transmembrane region" description="Helical" evidence="18">
    <location>
        <begin position="88"/>
        <end position="110"/>
    </location>
</feature>
<evidence type="ECO:0000256" key="18">
    <source>
        <dbReference type="RuleBase" id="RU003403"/>
    </source>
</evidence>
<gene>
    <name evidence="20" type="primary">ND2</name>
</gene>
<sequence>MMFNMSSTIFFMSLITGTLISISSTSWIGMWMGLEMNLLSFIPLMNKNKTPYENESAMKYFLVQAIASIMFLLAILLASMMDFDYYTYINYILSSALLMKMGAAPFHFWFPGVMEGLDWMNCLILMTWQKIAPFALLSYKLFMNNFFMTIIILCVTVGAVGGLNQSSIRKIMAYSSISHLGWMISAMMISNYYWIMYFFIYSLMNMAVIYLFKSQSLFHLSQIYFNKNSSIVKFSIFISMLSLGGLPPFLGFLPKWMIIQNMMATQYAIIILIMVMTTLLTLYFYLRIMMNAFTFMGNELMWQTSSNKTNILILLISISILGIPMLMILPLN</sequence>
<evidence type="ECO:0000256" key="10">
    <source>
        <dbReference type="ARBA" id="ARBA00022967"/>
    </source>
</evidence>
<keyword evidence="15 18" id="KW-0496">Mitochondrion</keyword>
<keyword evidence="7 18" id="KW-0679">Respiratory chain</keyword>
<comment type="catalytic activity">
    <reaction evidence="17 18">
        <text>a ubiquinone + NADH + 5 H(+)(in) = a ubiquinol + NAD(+) + 4 H(+)(out)</text>
        <dbReference type="Rhea" id="RHEA:29091"/>
        <dbReference type="Rhea" id="RHEA-COMP:9565"/>
        <dbReference type="Rhea" id="RHEA-COMP:9566"/>
        <dbReference type="ChEBI" id="CHEBI:15378"/>
        <dbReference type="ChEBI" id="CHEBI:16389"/>
        <dbReference type="ChEBI" id="CHEBI:17976"/>
        <dbReference type="ChEBI" id="CHEBI:57540"/>
        <dbReference type="ChEBI" id="CHEBI:57945"/>
        <dbReference type="EC" id="7.1.1.2"/>
    </reaction>
</comment>
<keyword evidence="16 18" id="KW-0472">Membrane</keyword>
<evidence type="ECO:0000256" key="14">
    <source>
        <dbReference type="ARBA" id="ARBA00023075"/>
    </source>
</evidence>
<evidence type="ECO:0000256" key="13">
    <source>
        <dbReference type="ARBA" id="ARBA00023027"/>
    </source>
</evidence>
<evidence type="ECO:0000313" key="20">
    <source>
        <dbReference type="EMBL" id="QOQ35051.1"/>
    </source>
</evidence>